<dbReference type="InterPro" id="IPR002937">
    <property type="entry name" value="Amino_oxidase"/>
</dbReference>
<evidence type="ECO:0000313" key="3">
    <source>
        <dbReference type="EMBL" id="ELY38043.1"/>
    </source>
</evidence>
<dbReference type="InterPro" id="IPR036188">
    <property type="entry name" value="FAD/NAD-bd_sf"/>
</dbReference>
<reference evidence="3 5" key="2">
    <citation type="journal article" date="2014" name="PLoS Genet.">
        <title>Phylogenetically driven sequencing of extremely halophilic archaea reveals strategies for static and dynamic osmo-response.</title>
        <authorList>
            <person name="Becker E.A."/>
            <person name="Seitzer P.M."/>
            <person name="Tritt A."/>
            <person name="Larsen D."/>
            <person name="Krusor M."/>
            <person name="Yao A.I."/>
            <person name="Wu D."/>
            <person name="Madern D."/>
            <person name="Eisen J.A."/>
            <person name="Darling A.E."/>
            <person name="Facciotti M.T."/>
        </authorList>
    </citation>
    <scope>NUCLEOTIDE SEQUENCE [LARGE SCALE GENOMIC DNA]</scope>
    <source>
        <strain evidence="3">B3</strain>
        <strain evidence="5">DSM 18796 / CECT 7217 / JCM 14584 / KCTC 4019 / B3</strain>
    </source>
</reference>
<organism evidence="2 4">
    <name type="scientific">Halalkalicoccus jeotgali (strain DSM 18796 / CECT 7217 / JCM 14584 / KCTC 4019 / B3)</name>
    <dbReference type="NCBI Taxonomy" id="795797"/>
    <lineage>
        <taxon>Archaea</taxon>
        <taxon>Methanobacteriati</taxon>
        <taxon>Methanobacteriota</taxon>
        <taxon>Stenosarchaea group</taxon>
        <taxon>Halobacteria</taxon>
        <taxon>Halobacteriales</taxon>
        <taxon>Halococcaceae</taxon>
        <taxon>Halalkalicoccus</taxon>
    </lineage>
</organism>
<dbReference type="Proteomes" id="UP000011645">
    <property type="component" value="Unassembled WGS sequence"/>
</dbReference>
<dbReference type="Proteomes" id="UP000000390">
    <property type="component" value="Chromosome"/>
</dbReference>
<accession>D8J6Z4</accession>
<evidence type="ECO:0000313" key="2">
    <source>
        <dbReference type="EMBL" id="ADJ15947.1"/>
    </source>
</evidence>
<dbReference type="PANTHER" id="PTHR42923">
    <property type="entry name" value="PROTOPORPHYRINOGEN OXIDASE"/>
    <property type="match status" value="1"/>
</dbReference>
<dbReference type="KEGG" id="hje:HacjB3_12830"/>
<reference evidence="2 4" key="1">
    <citation type="journal article" date="2010" name="J. Bacteriol.">
        <title>Complete genome sequence of Halalkalicoccus jeotgali B3(T), an extremely halophilic archaeon.</title>
        <authorList>
            <person name="Roh S.W."/>
            <person name="Nam Y.D."/>
            <person name="Nam S.H."/>
            <person name="Choi S.H."/>
            <person name="Park H.S."/>
            <person name="Bae J.W."/>
        </authorList>
    </citation>
    <scope>NUCLEOTIDE SEQUENCE [LARGE SCALE GENOMIC DNA]</scope>
    <source>
        <strain evidence="2">B3</strain>
        <strain evidence="4">DSM 18796 / CECT 7217 / JCM 14584 / KCTC 4019 / B3</strain>
    </source>
</reference>
<dbReference type="PANTHER" id="PTHR42923:SF46">
    <property type="entry name" value="AMINE OXIDASE"/>
    <property type="match status" value="1"/>
</dbReference>
<sequence>MAILGGGIGGLSAAHELAERGVSVTVYERNDRFGGKARSVAGPDRGSRTPLPAEHGFRFFPGYYRHVTETMERIPTDGSDRTVADALVPTEGTLLARTAGEETISSTRTPEGIEEWLSVLRPSFATEELSNAEARFFAERMLVLLTSCEARLDEQWDRTSWWEFVDAGNRSRAYQRAVSATQLLVALRPQLGSARTVGRIYLQLMRGHLDPEIETERVLDGPTSEVWIDPWVRYLDGLGVELRTNATVRELQFDGERISGLVVEDGSGTHIERADQYVLAVSVEAARRLVSEGIGRAAPSLSRLDRLRTEWMNGIQFYLREDRPLVRGHGVYTDSPWALTSVSQAQFWDRDLAAYGDGQAGGVLSVIASDWETPGIVYGKPARECTREEIATEIWEQLKAHLNREGVRLTDENLLEWSLDPAIVEREGEPGVENREPLLVNTVGSWRYRPAARTEIDNLTVAADYVRTESDLATMESANEAARRATNVILERVGSNAEPCAIYPLEEPAIFGPLKAHDRLRYRLGLPHPGEIHDGIRRTIGRIARA</sequence>
<dbReference type="AlphaFoldDB" id="D8J6Z4"/>
<evidence type="ECO:0000313" key="5">
    <source>
        <dbReference type="Proteomes" id="UP000011645"/>
    </source>
</evidence>
<evidence type="ECO:0000259" key="1">
    <source>
        <dbReference type="Pfam" id="PF01593"/>
    </source>
</evidence>
<protein>
    <submittedName>
        <fullName evidence="2">Amine oxidase</fullName>
    </submittedName>
</protein>
<name>D8J6Z4_HALJB</name>
<dbReference type="OrthoDB" id="203172at2157"/>
<dbReference type="eggNOG" id="arCOG01521">
    <property type="taxonomic scope" value="Archaea"/>
</dbReference>
<gene>
    <name evidence="2" type="ordered locus">HacjB3_12830</name>
    <name evidence="3" type="ORF">C497_08034</name>
</gene>
<dbReference type="Pfam" id="PF01593">
    <property type="entry name" value="Amino_oxidase"/>
    <property type="match status" value="1"/>
</dbReference>
<proteinExistence type="predicted"/>
<dbReference type="Gene3D" id="3.50.50.60">
    <property type="entry name" value="FAD/NAD(P)-binding domain"/>
    <property type="match status" value="1"/>
</dbReference>
<dbReference type="EMBL" id="CP002062">
    <property type="protein sequence ID" value="ADJ15947.1"/>
    <property type="molecule type" value="Genomic_DNA"/>
</dbReference>
<evidence type="ECO:0000313" key="4">
    <source>
        <dbReference type="Proteomes" id="UP000000390"/>
    </source>
</evidence>
<dbReference type="InterPro" id="IPR050464">
    <property type="entry name" value="Zeta_carotene_desat/Oxidored"/>
</dbReference>
<dbReference type="PATRIC" id="fig|795797.18.peg.2567"/>
<dbReference type="STRING" id="795797.HacjB3_12830"/>
<dbReference type="SUPFAM" id="SSF51905">
    <property type="entry name" value="FAD/NAD(P)-binding domain"/>
    <property type="match status" value="1"/>
</dbReference>
<dbReference type="EMBL" id="AOHV01000024">
    <property type="protein sequence ID" value="ELY38043.1"/>
    <property type="molecule type" value="Genomic_DNA"/>
</dbReference>
<dbReference type="HOGENOM" id="CLU_459139_0_0_2"/>
<dbReference type="GO" id="GO:0016491">
    <property type="term" value="F:oxidoreductase activity"/>
    <property type="evidence" value="ECO:0007669"/>
    <property type="project" value="InterPro"/>
</dbReference>
<feature type="domain" description="Amine oxidase" evidence="1">
    <location>
        <begin position="8"/>
        <end position="490"/>
    </location>
</feature>
<keyword evidence="5" id="KW-1185">Reference proteome</keyword>